<feature type="compositionally biased region" description="Low complexity" evidence="1">
    <location>
        <begin position="33"/>
        <end position="69"/>
    </location>
</feature>
<dbReference type="InterPro" id="IPR000914">
    <property type="entry name" value="SBP_5_dom"/>
</dbReference>
<feature type="region of interest" description="Disordered" evidence="1">
    <location>
        <begin position="28"/>
        <end position="69"/>
    </location>
</feature>
<dbReference type="GO" id="GO:0015833">
    <property type="term" value="P:peptide transport"/>
    <property type="evidence" value="ECO:0007669"/>
    <property type="project" value="TreeGrafter"/>
</dbReference>
<dbReference type="Gene3D" id="3.90.76.10">
    <property type="entry name" value="Dipeptide-binding Protein, Domain 1"/>
    <property type="match status" value="1"/>
</dbReference>
<dbReference type="PANTHER" id="PTHR30290">
    <property type="entry name" value="PERIPLASMIC BINDING COMPONENT OF ABC TRANSPORTER"/>
    <property type="match status" value="1"/>
</dbReference>
<evidence type="ECO:0000256" key="1">
    <source>
        <dbReference type="SAM" id="MobiDB-lite"/>
    </source>
</evidence>
<dbReference type="GO" id="GO:1904680">
    <property type="term" value="F:peptide transmembrane transporter activity"/>
    <property type="evidence" value="ECO:0007669"/>
    <property type="project" value="TreeGrafter"/>
</dbReference>
<evidence type="ECO:0000313" key="3">
    <source>
        <dbReference type="EMBL" id="CAB4545399.1"/>
    </source>
</evidence>
<proteinExistence type="predicted"/>
<dbReference type="SUPFAM" id="SSF53850">
    <property type="entry name" value="Periplasmic binding protein-like II"/>
    <property type="match status" value="1"/>
</dbReference>
<feature type="domain" description="Solute-binding protein family 5" evidence="2">
    <location>
        <begin position="75"/>
        <end position="427"/>
    </location>
</feature>
<dbReference type="InterPro" id="IPR039424">
    <property type="entry name" value="SBP_5"/>
</dbReference>
<accession>A0A6J6C488</accession>
<gene>
    <name evidence="3" type="ORF">UFOPK1493_00631</name>
</gene>
<evidence type="ECO:0000259" key="2">
    <source>
        <dbReference type="Pfam" id="PF00496"/>
    </source>
</evidence>
<dbReference type="Pfam" id="PF00496">
    <property type="entry name" value="SBP_bac_5"/>
    <property type="match status" value="1"/>
</dbReference>
<name>A0A6J6C488_9ZZZZ</name>
<dbReference type="Gene3D" id="3.10.105.10">
    <property type="entry name" value="Dipeptide-binding Protein, Domain 3"/>
    <property type="match status" value="1"/>
</dbReference>
<sequence>MSTTRRGTKFAALVVGLSLIAAACGGDDEETTATDAETTETTAATEETDAPATTEASTDTTEGSTETTAPAVDAAMTVTIDLAEEAVWEDGSPITVADFQCTLDANLNTPGSISTVGYDQIISVEAGESDKQVVVNFSTVYAPFKTLFGALIKAAAVEDCSDISTDFQDINETSGRPYIMESWSPEQSVFVPNENYWGDDTPVTERIVMVPFADGDTQNAALLAGEVDFIYPQFYGGITAALSDPNVTNKVEFGGDYEAFYLQSDPNRGGPFSDPVFRQAFAMSIDREAVFQQIYVPLADGQGSLLQCGPIVPGPYCPENAFADQYDPEAAAALLEENGWAKDGSGFWAKDGEAPTIRWIINTGNVRRENTQAFLIPLLQAAGFNVVADNCDAACYFQQRLPALDYDMAMYISTAPPDPGYLTPAFACDQIPSDENDQQGQNSTGWCNEEATAKLKEADITVEEEARATLIKDAITLMAGDYVMLPLFQFPKAGFWRTDKVGGPVDAELNNYTAFINFHQWEDVDGDGQIIIGAEQWPECLNPVTECANSSWMVWTTVFPLLPGVWATTNEGTYEITNLVTGEPEVVVNG</sequence>
<organism evidence="3">
    <name type="scientific">freshwater metagenome</name>
    <dbReference type="NCBI Taxonomy" id="449393"/>
    <lineage>
        <taxon>unclassified sequences</taxon>
        <taxon>metagenomes</taxon>
        <taxon>ecological metagenomes</taxon>
    </lineage>
</organism>
<protein>
    <submittedName>
        <fullName evidence="3">Unannotated protein</fullName>
    </submittedName>
</protein>
<dbReference type="AlphaFoldDB" id="A0A6J6C488"/>
<dbReference type="PROSITE" id="PS51257">
    <property type="entry name" value="PROKAR_LIPOPROTEIN"/>
    <property type="match status" value="1"/>
</dbReference>
<dbReference type="Gene3D" id="3.40.190.10">
    <property type="entry name" value="Periplasmic binding protein-like II"/>
    <property type="match status" value="1"/>
</dbReference>
<reference evidence="3" key="1">
    <citation type="submission" date="2020-05" db="EMBL/GenBank/DDBJ databases">
        <authorList>
            <person name="Chiriac C."/>
            <person name="Salcher M."/>
            <person name="Ghai R."/>
            <person name="Kavagutti S V."/>
        </authorList>
    </citation>
    <scope>NUCLEOTIDE SEQUENCE</scope>
</reference>
<dbReference type="EMBL" id="CAEZSR010000013">
    <property type="protein sequence ID" value="CAB4545399.1"/>
    <property type="molecule type" value="Genomic_DNA"/>
</dbReference>